<keyword evidence="2" id="KW-0408">Iron</keyword>
<gene>
    <name evidence="5" type="ORF">DSCA_54710</name>
</gene>
<dbReference type="EMBL" id="AP021874">
    <property type="protein sequence ID" value="BBO71541.1"/>
    <property type="molecule type" value="Genomic_DNA"/>
</dbReference>
<feature type="domain" description="4Fe-4S ferredoxin-type" evidence="4">
    <location>
        <begin position="313"/>
        <end position="341"/>
    </location>
</feature>
<accession>A0A5K7YWS1</accession>
<dbReference type="SUPFAM" id="SSF46548">
    <property type="entry name" value="alpha-helical ferredoxin"/>
    <property type="match status" value="1"/>
</dbReference>
<evidence type="ECO:0000256" key="1">
    <source>
        <dbReference type="ARBA" id="ARBA00022723"/>
    </source>
</evidence>
<dbReference type="InterPro" id="IPR017896">
    <property type="entry name" value="4Fe4S_Fe-S-bd"/>
</dbReference>
<name>A0A5K7YWS1_9BACT</name>
<organism evidence="5 6">
    <name type="scientific">Desulfosarcina alkanivorans</name>
    <dbReference type="NCBI Taxonomy" id="571177"/>
    <lineage>
        <taxon>Bacteria</taxon>
        <taxon>Pseudomonadati</taxon>
        <taxon>Thermodesulfobacteriota</taxon>
        <taxon>Desulfobacteria</taxon>
        <taxon>Desulfobacterales</taxon>
        <taxon>Desulfosarcinaceae</taxon>
        <taxon>Desulfosarcina</taxon>
    </lineage>
</organism>
<keyword evidence="3" id="KW-0411">Iron-sulfur</keyword>
<dbReference type="Pfam" id="PF13183">
    <property type="entry name" value="Fer4_8"/>
    <property type="match status" value="1"/>
</dbReference>
<dbReference type="InterPro" id="IPR009051">
    <property type="entry name" value="Helical_ferredxn"/>
</dbReference>
<dbReference type="AlphaFoldDB" id="A0A5K7YWS1"/>
<dbReference type="Pfam" id="PF04432">
    <property type="entry name" value="FrhB_FdhB_C"/>
    <property type="match status" value="1"/>
</dbReference>
<proteinExistence type="predicted"/>
<dbReference type="OrthoDB" id="9773828at2"/>
<dbReference type="PROSITE" id="PS51379">
    <property type="entry name" value="4FE4S_FER_2"/>
    <property type="match status" value="1"/>
</dbReference>
<keyword evidence="6" id="KW-1185">Reference proteome</keyword>
<dbReference type="KEGG" id="dalk:DSCA_54710"/>
<sequence>MTQAITIDIDNQDWLSGIRSFLATVMEKAGIEAMLVPTRLAVKNRIMPTLVSDPARLAEADPLSPAFPVNGAQQLAKLTRLPAGSRMAAVLRPCEIRAFNELVKLNQGKRDDVVIIGVDCPGALSNSDFRAFADRHDTADAATGAFCAAAFSGEPGDAAVSFTAACRACNHPIPDGADIVVELFGADPAGGLTVRSRTPSGESVLTGLDLPPAKAAPPQRKAVISSTLKQRKQSRDQMFAEVAAATGSIEGLSTYLADCVNCYNCRAACPVCYCTTCVFTTDTFRHEPFQYLQWARRKGGVKMPTDTLFFHLTRMAHMSTACVGCGQCTNACPNDIPLSDLFSFVAHHTQDAFGYAAGLDLSQQPPMSGFEEDEYTDVVGLG</sequence>
<reference evidence="5 6" key="1">
    <citation type="submission" date="2019-11" db="EMBL/GenBank/DDBJ databases">
        <title>Comparative genomics of hydrocarbon-degrading Desulfosarcina strains.</title>
        <authorList>
            <person name="Watanabe M."/>
            <person name="Kojima H."/>
            <person name="Fukui M."/>
        </authorList>
    </citation>
    <scope>NUCLEOTIDE SEQUENCE [LARGE SCALE GENOMIC DNA]</scope>
    <source>
        <strain evidence="5 6">PL12</strain>
    </source>
</reference>
<dbReference type="PROSITE" id="PS00198">
    <property type="entry name" value="4FE4S_FER_1"/>
    <property type="match status" value="2"/>
</dbReference>
<dbReference type="GO" id="GO:0051536">
    <property type="term" value="F:iron-sulfur cluster binding"/>
    <property type="evidence" value="ECO:0007669"/>
    <property type="project" value="UniProtKB-KW"/>
</dbReference>
<dbReference type="Proteomes" id="UP000427906">
    <property type="component" value="Chromosome"/>
</dbReference>
<protein>
    <recommendedName>
        <fullName evidence="4">4Fe-4S ferredoxin-type domain-containing protein</fullName>
    </recommendedName>
</protein>
<dbReference type="InterPro" id="IPR007525">
    <property type="entry name" value="FrhB_FdhB_C"/>
</dbReference>
<dbReference type="RefSeq" id="WP_155319358.1">
    <property type="nucleotide sequence ID" value="NZ_AP021874.1"/>
</dbReference>
<dbReference type="Gene3D" id="1.10.1060.10">
    <property type="entry name" value="Alpha-helical ferredoxin"/>
    <property type="match status" value="1"/>
</dbReference>
<evidence type="ECO:0000256" key="3">
    <source>
        <dbReference type="ARBA" id="ARBA00023014"/>
    </source>
</evidence>
<evidence type="ECO:0000313" key="6">
    <source>
        <dbReference type="Proteomes" id="UP000427906"/>
    </source>
</evidence>
<dbReference type="GO" id="GO:0046872">
    <property type="term" value="F:metal ion binding"/>
    <property type="evidence" value="ECO:0007669"/>
    <property type="project" value="UniProtKB-KW"/>
</dbReference>
<keyword evidence="1" id="KW-0479">Metal-binding</keyword>
<evidence type="ECO:0000259" key="4">
    <source>
        <dbReference type="PROSITE" id="PS51379"/>
    </source>
</evidence>
<dbReference type="InterPro" id="IPR017900">
    <property type="entry name" value="4Fe4S_Fe_S_CS"/>
</dbReference>
<evidence type="ECO:0000256" key="2">
    <source>
        <dbReference type="ARBA" id="ARBA00023004"/>
    </source>
</evidence>
<evidence type="ECO:0000313" key="5">
    <source>
        <dbReference type="EMBL" id="BBO71541.1"/>
    </source>
</evidence>